<evidence type="ECO:0000256" key="1">
    <source>
        <dbReference type="SAM" id="Phobius"/>
    </source>
</evidence>
<accession>A0A4S2B627</accession>
<reference evidence="2 3" key="1">
    <citation type="submission" date="2019-04" db="EMBL/GenBank/DDBJ databases">
        <title>Microbes associate with the intestines of laboratory mice.</title>
        <authorList>
            <person name="Navarre W."/>
            <person name="Wong E."/>
            <person name="Huang K."/>
            <person name="Tropini C."/>
            <person name="Ng K."/>
            <person name="Yu B."/>
        </authorList>
    </citation>
    <scope>NUCLEOTIDE SEQUENCE [LARGE SCALE GENOMIC DNA]</scope>
    <source>
        <strain evidence="2 3">NM69_E16B</strain>
    </source>
</reference>
<organism evidence="2 3">
    <name type="scientific">Bacteroides muris</name>
    <name type="common">ex Afrizal et al. 2022</name>
    <dbReference type="NCBI Taxonomy" id="2516960"/>
    <lineage>
        <taxon>Bacteria</taxon>
        <taxon>Pseudomonadati</taxon>
        <taxon>Bacteroidota</taxon>
        <taxon>Bacteroidia</taxon>
        <taxon>Bacteroidales</taxon>
        <taxon>Bacteroidaceae</taxon>
        <taxon>Bacteroides</taxon>
    </lineage>
</organism>
<feature type="transmembrane region" description="Helical" evidence="1">
    <location>
        <begin position="35"/>
        <end position="53"/>
    </location>
</feature>
<name>A0A4S2B627_9BACE</name>
<evidence type="ECO:0000313" key="2">
    <source>
        <dbReference type="EMBL" id="TGY09647.1"/>
    </source>
</evidence>
<keyword evidence="1" id="KW-1133">Transmembrane helix</keyword>
<comment type="caution">
    <text evidence="2">The sequence shown here is derived from an EMBL/GenBank/DDBJ whole genome shotgun (WGS) entry which is preliminary data.</text>
</comment>
<sequence length="127" mass="14286">MNKKLIIPLLSFLLVIAGFTTLLLCQEYNWLFSCSIATMFTMSGNLIGLFVSKRIYVAKPTLKRLGGWLFPAILCSILCRILITDIAIRNISIVAINIALALSTVFYIMHSVKHKPDDIKVKESRLL</sequence>
<proteinExistence type="predicted"/>
<dbReference type="RefSeq" id="WP_136008687.1">
    <property type="nucleotide sequence ID" value="NZ_SRYZ01000001.1"/>
</dbReference>
<feature type="transmembrane region" description="Helical" evidence="1">
    <location>
        <begin position="89"/>
        <end position="109"/>
    </location>
</feature>
<evidence type="ECO:0000313" key="3">
    <source>
        <dbReference type="Proteomes" id="UP000310532"/>
    </source>
</evidence>
<dbReference type="EMBL" id="SRYZ01000001">
    <property type="protein sequence ID" value="TGY09647.1"/>
    <property type="molecule type" value="Genomic_DNA"/>
</dbReference>
<keyword evidence="1" id="KW-0472">Membrane</keyword>
<feature type="transmembrane region" description="Helical" evidence="1">
    <location>
        <begin position="65"/>
        <end position="83"/>
    </location>
</feature>
<dbReference type="Proteomes" id="UP000310532">
    <property type="component" value="Unassembled WGS sequence"/>
</dbReference>
<keyword evidence="3" id="KW-1185">Reference proteome</keyword>
<keyword evidence="1" id="KW-0812">Transmembrane</keyword>
<protein>
    <submittedName>
        <fullName evidence="2">Uncharacterized protein</fullName>
    </submittedName>
</protein>
<gene>
    <name evidence="2" type="ORF">E5355_00285</name>
</gene>
<dbReference type="AlphaFoldDB" id="A0A4S2B627"/>